<evidence type="ECO:0000313" key="3">
    <source>
        <dbReference type="Proteomes" id="UP000521227"/>
    </source>
</evidence>
<protein>
    <submittedName>
        <fullName evidence="2">Serine phosphatase RsbU (Regulator of sigma subunit)</fullName>
    </submittedName>
</protein>
<proteinExistence type="predicted"/>
<organism evidence="2 3">
    <name type="scientific">Afipia massiliensis</name>
    <dbReference type="NCBI Taxonomy" id="211460"/>
    <lineage>
        <taxon>Bacteria</taxon>
        <taxon>Pseudomonadati</taxon>
        <taxon>Pseudomonadota</taxon>
        <taxon>Alphaproteobacteria</taxon>
        <taxon>Hyphomicrobiales</taxon>
        <taxon>Nitrobacteraceae</taxon>
        <taxon>Afipia</taxon>
    </lineage>
</organism>
<reference evidence="2 3" key="1">
    <citation type="submission" date="2020-08" db="EMBL/GenBank/DDBJ databases">
        <title>Genomic Encyclopedia of Type Strains, Phase IV (KMG-IV): sequencing the most valuable type-strain genomes for metagenomic binning, comparative biology and taxonomic classification.</title>
        <authorList>
            <person name="Goeker M."/>
        </authorList>
    </citation>
    <scope>NUCLEOTIDE SEQUENCE [LARGE SCALE GENOMIC DNA]</scope>
    <source>
        <strain evidence="2 3">DSM 17498</strain>
    </source>
</reference>
<dbReference type="Proteomes" id="UP000521227">
    <property type="component" value="Unassembled WGS sequence"/>
</dbReference>
<evidence type="ECO:0000256" key="1">
    <source>
        <dbReference type="SAM" id="Coils"/>
    </source>
</evidence>
<evidence type="ECO:0000313" key="2">
    <source>
        <dbReference type="EMBL" id="MBB5051023.1"/>
    </source>
</evidence>
<dbReference type="AlphaFoldDB" id="A0A840MSU2"/>
<dbReference type="RefSeq" id="WP_184082821.1">
    <property type="nucleotide sequence ID" value="NZ_JACHIJ010000002.1"/>
</dbReference>
<keyword evidence="1" id="KW-0175">Coiled coil</keyword>
<sequence>MAKGTGKSGIELAHENVDALIEYLEGQRGKPLPRYGVELNRSAIAKACGFDRKVFQTNPRCARILDEAEAADRKVNLTRLEQAEAVREQKGKVDADRAELEAQNLRLMAENASLRRESERWRRMNALMTETGKLP</sequence>
<comment type="caution">
    <text evidence="2">The sequence shown here is derived from an EMBL/GenBank/DDBJ whole genome shotgun (WGS) entry which is preliminary data.</text>
</comment>
<name>A0A840MSU2_9BRAD</name>
<feature type="coiled-coil region" evidence="1">
    <location>
        <begin position="83"/>
        <end position="117"/>
    </location>
</feature>
<accession>A0A840MSU2</accession>
<dbReference type="EMBL" id="JACHIJ010000002">
    <property type="protein sequence ID" value="MBB5051023.1"/>
    <property type="molecule type" value="Genomic_DNA"/>
</dbReference>
<gene>
    <name evidence="2" type="ORF">HNQ36_000977</name>
</gene>